<sequence length="118" mass="13272">MNEEYNKVNVKLLSILAYIGPLFLMGKLSVEKDEPHVKFHTHQGAILFCFVTGAYVVTSLLCWLLSSFPAVQEIFSLLLYVGITVAWVIMIVMGVIGAARNQQRPLPFVGDFDRLLKK</sequence>
<dbReference type="AlphaFoldDB" id="A0A412AVK3"/>
<accession>A0A412AVK3</accession>
<evidence type="ECO:0000256" key="2">
    <source>
        <dbReference type="ARBA" id="ARBA00022692"/>
    </source>
</evidence>
<dbReference type="InterPro" id="IPR019109">
    <property type="entry name" value="MamF_MmsF"/>
</dbReference>
<gene>
    <name evidence="6" type="ORF">DWY99_10910</name>
</gene>
<keyword evidence="4 5" id="KW-0472">Membrane</keyword>
<keyword evidence="3 5" id="KW-1133">Transmembrane helix</keyword>
<comment type="subcellular location">
    <subcellularLocation>
        <location evidence="1">Membrane</location>
        <topology evidence="1">Multi-pass membrane protein</topology>
    </subcellularLocation>
</comment>
<feature type="transmembrane region" description="Helical" evidence="5">
    <location>
        <begin position="77"/>
        <end position="99"/>
    </location>
</feature>
<dbReference type="EMBL" id="QRTC01000049">
    <property type="protein sequence ID" value="RGQ37043.1"/>
    <property type="molecule type" value="Genomic_DNA"/>
</dbReference>
<evidence type="ECO:0000256" key="3">
    <source>
        <dbReference type="ARBA" id="ARBA00022989"/>
    </source>
</evidence>
<evidence type="ECO:0000313" key="7">
    <source>
        <dbReference type="Proteomes" id="UP000284751"/>
    </source>
</evidence>
<proteinExistence type="predicted"/>
<protein>
    <recommendedName>
        <fullName evidence="8">DUF4870 domain-containing protein</fullName>
    </recommendedName>
</protein>
<evidence type="ECO:0008006" key="8">
    <source>
        <dbReference type="Google" id="ProtNLM"/>
    </source>
</evidence>
<evidence type="ECO:0000256" key="4">
    <source>
        <dbReference type="ARBA" id="ARBA00023136"/>
    </source>
</evidence>
<evidence type="ECO:0000313" key="6">
    <source>
        <dbReference type="EMBL" id="RGQ37043.1"/>
    </source>
</evidence>
<dbReference type="Pfam" id="PF09685">
    <property type="entry name" value="MamF_MmsF"/>
    <property type="match status" value="1"/>
</dbReference>
<organism evidence="6 7">
    <name type="scientific">[Clostridium] leptum</name>
    <dbReference type="NCBI Taxonomy" id="1535"/>
    <lineage>
        <taxon>Bacteria</taxon>
        <taxon>Bacillati</taxon>
        <taxon>Bacillota</taxon>
        <taxon>Clostridia</taxon>
        <taxon>Eubacteriales</taxon>
        <taxon>Oscillospiraceae</taxon>
        <taxon>Oscillospiraceae incertae sedis</taxon>
    </lineage>
</organism>
<evidence type="ECO:0000256" key="5">
    <source>
        <dbReference type="SAM" id="Phobius"/>
    </source>
</evidence>
<feature type="transmembrane region" description="Helical" evidence="5">
    <location>
        <begin position="12"/>
        <end position="30"/>
    </location>
</feature>
<comment type="caution">
    <text evidence="6">The sequence shown here is derived from an EMBL/GenBank/DDBJ whole genome shotgun (WGS) entry which is preliminary data.</text>
</comment>
<reference evidence="6 7" key="1">
    <citation type="submission" date="2018-08" db="EMBL/GenBank/DDBJ databases">
        <title>A genome reference for cultivated species of the human gut microbiota.</title>
        <authorList>
            <person name="Zou Y."/>
            <person name="Xue W."/>
            <person name="Luo G."/>
        </authorList>
    </citation>
    <scope>NUCLEOTIDE SEQUENCE [LARGE SCALE GENOMIC DNA]</scope>
    <source>
        <strain evidence="6 7">AF28-26</strain>
    </source>
</reference>
<name>A0A412AVK3_9FIRM</name>
<dbReference type="Proteomes" id="UP000284751">
    <property type="component" value="Unassembled WGS sequence"/>
</dbReference>
<keyword evidence="2 5" id="KW-0812">Transmembrane</keyword>
<evidence type="ECO:0000256" key="1">
    <source>
        <dbReference type="ARBA" id="ARBA00004141"/>
    </source>
</evidence>
<feature type="transmembrane region" description="Helical" evidence="5">
    <location>
        <begin position="45"/>
        <end position="65"/>
    </location>
</feature>